<name>A0A517YX51_9BACT</name>
<organism evidence="1 2">
    <name type="scientific">Poriferisphaera corsica</name>
    <dbReference type="NCBI Taxonomy" id="2528020"/>
    <lineage>
        <taxon>Bacteria</taxon>
        <taxon>Pseudomonadati</taxon>
        <taxon>Planctomycetota</taxon>
        <taxon>Phycisphaerae</taxon>
        <taxon>Phycisphaerales</taxon>
        <taxon>Phycisphaeraceae</taxon>
        <taxon>Poriferisphaera</taxon>
    </lineage>
</organism>
<keyword evidence="2" id="KW-1185">Reference proteome</keyword>
<dbReference type="AlphaFoldDB" id="A0A517YX51"/>
<evidence type="ECO:0000313" key="1">
    <source>
        <dbReference type="EMBL" id="QDU34798.1"/>
    </source>
</evidence>
<dbReference type="EMBL" id="CP036425">
    <property type="protein sequence ID" value="QDU34798.1"/>
    <property type="molecule type" value="Genomic_DNA"/>
</dbReference>
<sequence length="201" mass="23367">MDEEIRKSWERFLNPEILRNNLICASVYIASYEILKTAIISQIKSFFTHSYDESGAKISPEYKQHVLDKNRSTLHASLLWLKEMDAIDDEDISTFKKIKNCRNELSHCLYEMVSTDGLPENFVELYQLMIVLLTKIDQWWATEVLIPCDPIFDNETIKKEEILTGNMMAIQLLLDIALNVDSDAHRYYDHFKQKATSPPSA</sequence>
<dbReference type="Proteomes" id="UP000317369">
    <property type="component" value="Chromosome"/>
</dbReference>
<dbReference type="KEGG" id="pcor:KS4_28730"/>
<dbReference type="RefSeq" id="WP_145079153.1">
    <property type="nucleotide sequence ID" value="NZ_CP036425.1"/>
</dbReference>
<reference evidence="1 2" key="1">
    <citation type="submission" date="2019-02" db="EMBL/GenBank/DDBJ databases">
        <title>Deep-cultivation of Planctomycetes and their phenomic and genomic characterization uncovers novel biology.</title>
        <authorList>
            <person name="Wiegand S."/>
            <person name="Jogler M."/>
            <person name="Boedeker C."/>
            <person name="Pinto D."/>
            <person name="Vollmers J."/>
            <person name="Rivas-Marin E."/>
            <person name="Kohn T."/>
            <person name="Peeters S.H."/>
            <person name="Heuer A."/>
            <person name="Rast P."/>
            <person name="Oberbeckmann S."/>
            <person name="Bunk B."/>
            <person name="Jeske O."/>
            <person name="Meyerdierks A."/>
            <person name="Storesund J.E."/>
            <person name="Kallscheuer N."/>
            <person name="Luecker S."/>
            <person name="Lage O.M."/>
            <person name="Pohl T."/>
            <person name="Merkel B.J."/>
            <person name="Hornburger P."/>
            <person name="Mueller R.-W."/>
            <person name="Bruemmer F."/>
            <person name="Labrenz M."/>
            <person name="Spormann A.M."/>
            <person name="Op den Camp H."/>
            <person name="Overmann J."/>
            <person name="Amann R."/>
            <person name="Jetten M.S.M."/>
            <person name="Mascher T."/>
            <person name="Medema M.H."/>
            <person name="Devos D.P."/>
            <person name="Kaster A.-K."/>
            <person name="Ovreas L."/>
            <person name="Rohde M."/>
            <person name="Galperin M.Y."/>
            <person name="Jogler C."/>
        </authorList>
    </citation>
    <scope>NUCLEOTIDE SEQUENCE [LARGE SCALE GENOMIC DNA]</scope>
    <source>
        <strain evidence="1 2">KS4</strain>
    </source>
</reference>
<accession>A0A517YX51</accession>
<dbReference type="OrthoDB" id="283359at2"/>
<proteinExistence type="predicted"/>
<evidence type="ECO:0000313" key="2">
    <source>
        <dbReference type="Proteomes" id="UP000317369"/>
    </source>
</evidence>
<protein>
    <submittedName>
        <fullName evidence="1">Uncharacterized protein</fullName>
    </submittedName>
</protein>
<gene>
    <name evidence="1" type="ORF">KS4_28730</name>
</gene>